<comment type="caution">
    <text evidence="2">The sequence shown here is derived from an EMBL/GenBank/DDBJ whole genome shotgun (WGS) entry which is preliminary data.</text>
</comment>
<dbReference type="Proteomes" id="UP000541558">
    <property type="component" value="Unassembled WGS sequence"/>
</dbReference>
<dbReference type="AlphaFoldDB" id="A0A8H5FKC2"/>
<accession>A0A8H5FKC2</accession>
<feature type="region of interest" description="Disordered" evidence="1">
    <location>
        <begin position="1"/>
        <end position="76"/>
    </location>
</feature>
<proteinExistence type="predicted"/>
<reference evidence="2 3" key="1">
    <citation type="journal article" date="2020" name="ISME J.">
        <title>Uncovering the hidden diversity of litter-decomposition mechanisms in mushroom-forming fungi.</title>
        <authorList>
            <person name="Floudas D."/>
            <person name="Bentzer J."/>
            <person name="Ahren D."/>
            <person name="Johansson T."/>
            <person name="Persson P."/>
            <person name="Tunlid A."/>
        </authorList>
    </citation>
    <scope>NUCLEOTIDE SEQUENCE [LARGE SCALE GENOMIC DNA]</scope>
    <source>
        <strain evidence="2 3">CBS 175.51</strain>
    </source>
</reference>
<name>A0A8H5FKC2_9AGAR</name>
<sequence>MAEEVGRRPGLCGYGGDDDEDECESGGMLENLKEKDDVANENGKANERLLTNGNRDTALELEDGVRGASGSGEGSG</sequence>
<organism evidence="2 3">
    <name type="scientific">Ephemerocybe angulata</name>
    <dbReference type="NCBI Taxonomy" id="980116"/>
    <lineage>
        <taxon>Eukaryota</taxon>
        <taxon>Fungi</taxon>
        <taxon>Dikarya</taxon>
        <taxon>Basidiomycota</taxon>
        <taxon>Agaricomycotina</taxon>
        <taxon>Agaricomycetes</taxon>
        <taxon>Agaricomycetidae</taxon>
        <taxon>Agaricales</taxon>
        <taxon>Agaricineae</taxon>
        <taxon>Psathyrellaceae</taxon>
        <taxon>Ephemerocybe</taxon>
    </lineage>
</organism>
<evidence type="ECO:0000313" key="2">
    <source>
        <dbReference type="EMBL" id="KAF5339974.1"/>
    </source>
</evidence>
<protein>
    <submittedName>
        <fullName evidence="2">Uncharacterized protein</fullName>
    </submittedName>
</protein>
<dbReference type="EMBL" id="JAACJK010000005">
    <property type="protein sequence ID" value="KAF5339974.1"/>
    <property type="molecule type" value="Genomic_DNA"/>
</dbReference>
<gene>
    <name evidence="2" type="ORF">D9611_012386</name>
</gene>
<keyword evidence="3" id="KW-1185">Reference proteome</keyword>
<evidence type="ECO:0000256" key="1">
    <source>
        <dbReference type="SAM" id="MobiDB-lite"/>
    </source>
</evidence>
<evidence type="ECO:0000313" key="3">
    <source>
        <dbReference type="Proteomes" id="UP000541558"/>
    </source>
</evidence>
<feature type="compositionally biased region" description="Gly residues" evidence="1">
    <location>
        <begin position="67"/>
        <end position="76"/>
    </location>
</feature>